<organism evidence="1 2">
    <name type="scientific">Caerostris extrusa</name>
    <name type="common">Bark spider</name>
    <name type="synonym">Caerostris bankana</name>
    <dbReference type="NCBI Taxonomy" id="172846"/>
    <lineage>
        <taxon>Eukaryota</taxon>
        <taxon>Metazoa</taxon>
        <taxon>Ecdysozoa</taxon>
        <taxon>Arthropoda</taxon>
        <taxon>Chelicerata</taxon>
        <taxon>Arachnida</taxon>
        <taxon>Araneae</taxon>
        <taxon>Araneomorphae</taxon>
        <taxon>Entelegynae</taxon>
        <taxon>Araneoidea</taxon>
        <taxon>Araneidae</taxon>
        <taxon>Caerostris</taxon>
    </lineage>
</organism>
<gene>
    <name evidence="1" type="ORF">CEXT_494721</name>
</gene>
<accession>A0AAV4NBE7</accession>
<sequence>MSYLCRMSYFCRRSYLCEGAFIRGIRYPILCRVSSPPNKLSRPKELSLKSELSLSNELSAEYPRVLRVLCRVNYFGISAEGAIFAENAVSRGNSESYPRK</sequence>
<reference evidence="1 2" key="1">
    <citation type="submission" date="2021-06" db="EMBL/GenBank/DDBJ databases">
        <title>Caerostris extrusa draft genome.</title>
        <authorList>
            <person name="Kono N."/>
            <person name="Arakawa K."/>
        </authorList>
    </citation>
    <scope>NUCLEOTIDE SEQUENCE [LARGE SCALE GENOMIC DNA]</scope>
</reference>
<dbReference type="EMBL" id="BPLR01020731">
    <property type="protein sequence ID" value="GIX81973.1"/>
    <property type="molecule type" value="Genomic_DNA"/>
</dbReference>
<keyword evidence="2" id="KW-1185">Reference proteome</keyword>
<dbReference type="AlphaFoldDB" id="A0AAV4NBE7"/>
<protein>
    <submittedName>
        <fullName evidence="1">Uncharacterized protein</fullName>
    </submittedName>
</protein>
<comment type="caution">
    <text evidence="1">The sequence shown here is derived from an EMBL/GenBank/DDBJ whole genome shotgun (WGS) entry which is preliminary data.</text>
</comment>
<proteinExistence type="predicted"/>
<dbReference type="Proteomes" id="UP001054945">
    <property type="component" value="Unassembled WGS sequence"/>
</dbReference>
<evidence type="ECO:0000313" key="1">
    <source>
        <dbReference type="EMBL" id="GIX81973.1"/>
    </source>
</evidence>
<evidence type="ECO:0000313" key="2">
    <source>
        <dbReference type="Proteomes" id="UP001054945"/>
    </source>
</evidence>
<name>A0AAV4NBE7_CAEEX</name>